<keyword evidence="4" id="KW-1185">Reference proteome</keyword>
<dbReference type="InterPro" id="IPR005627">
    <property type="entry name" value="CutC-like"/>
</dbReference>
<sequence length="244" mass="25786">MRNIIFELCAETIDACLAAKEGGAHRVELCSGLSEGGLTPSHGLVQAAIERSGLPVHVLLRPRGGGFQYTESEISVMREDIQHVKQLGAVGVVLGLLRADGSVDVESVSGLVQLAHPMKVTFHRAFDVTPSLPQALEDAIAAGCDRILTSGGHSDVVEGTSCLSQLVGQANQRIVVAVGGGLRLKDAGSLARLTGAAHFHGSLRRRLSSGRPSNEAVDESRSFGERYVVDPDDIRSIIHQLQSA</sequence>
<comment type="caution">
    <text evidence="3">The sequence shown here is derived from an EMBL/GenBank/DDBJ whole genome shotgun (WGS) entry which is preliminary data.</text>
</comment>
<proteinExistence type="inferred from homology"/>
<dbReference type="Gene3D" id="3.20.20.380">
    <property type="entry name" value="Copper homeostasis (CutC) domain"/>
    <property type="match status" value="1"/>
</dbReference>
<dbReference type="GO" id="GO:0005737">
    <property type="term" value="C:cytoplasm"/>
    <property type="evidence" value="ECO:0007669"/>
    <property type="project" value="UniProtKB-SubCell"/>
</dbReference>
<evidence type="ECO:0000313" key="4">
    <source>
        <dbReference type="Proteomes" id="UP000269669"/>
    </source>
</evidence>
<protein>
    <recommendedName>
        <fullName evidence="2">PF03932 family protein CutC</fullName>
    </recommendedName>
</protein>
<accession>A0A3R9QB94</accession>
<dbReference type="Pfam" id="PF03932">
    <property type="entry name" value="CutC"/>
    <property type="match status" value="1"/>
</dbReference>
<evidence type="ECO:0000256" key="1">
    <source>
        <dbReference type="ARBA" id="ARBA00007768"/>
    </source>
</evidence>
<dbReference type="RefSeq" id="WP_125485628.1">
    <property type="nucleotide sequence ID" value="NZ_RSDW01000001.1"/>
</dbReference>
<comment type="subcellular location">
    <subcellularLocation>
        <location evidence="2">Cytoplasm</location>
    </subcellularLocation>
</comment>
<evidence type="ECO:0000256" key="2">
    <source>
        <dbReference type="HAMAP-Rule" id="MF_00795"/>
    </source>
</evidence>
<dbReference type="Proteomes" id="UP000269669">
    <property type="component" value="Unassembled WGS sequence"/>
</dbReference>
<keyword evidence="2" id="KW-0963">Cytoplasm</keyword>
<comment type="similarity">
    <text evidence="1 2">Belongs to the CutC family.</text>
</comment>
<dbReference type="GO" id="GO:0005507">
    <property type="term" value="F:copper ion binding"/>
    <property type="evidence" value="ECO:0007669"/>
    <property type="project" value="TreeGrafter"/>
</dbReference>
<dbReference type="SUPFAM" id="SSF110395">
    <property type="entry name" value="CutC-like"/>
    <property type="match status" value="1"/>
</dbReference>
<dbReference type="PANTHER" id="PTHR12598:SF0">
    <property type="entry name" value="COPPER HOMEOSTASIS PROTEIN CUTC HOMOLOG"/>
    <property type="match status" value="1"/>
</dbReference>
<dbReference type="HAMAP" id="MF_00795">
    <property type="entry name" value="CutC"/>
    <property type="match status" value="1"/>
</dbReference>
<organism evidence="3 4">
    <name type="scientific">Edaphobacter aggregans</name>
    <dbReference type="NCBI Taxonomy" id="570835"/>
    <lineage>
        <taxon>Bacteria</taxon>
        <taxon>Pseudomonadati</taxon>
        <taxon>Acidobacteriota</taxon>
        <taxon>Terriglobia</taxon>
        <taxon>Terriglobales</taxon>
        <taxon>Acidobacteriaceae</taxon>
        <taxon>Edaphobacter</taxon>
    </lineage>
</organism>
<gene>
    <name evidence="2" type="primary">cutC</name>
    <name evidence="3" type="ORF">EDE15_2629</name>
</gene>
<evidence type="ECO:0000313" key="3">
    <source>
        <dbReference type="EMBL" id="RSL17101.1"/>
    </source>
</evidence>
<reference evidence="3 4" key="1">
    <citation type="submission" date="2018-12" db="EMBL/GenBank/DDBJ databases">
        <title>Sequencing of bacterial isolates from soil warming experiment in Harvard Forest, Massachusetts, USA.</title>
        <authorList>
            <person name="Deangelis K."/>
        </authorList>
    </citation>
    <scope>NUCLEOTIDE SEQUENCE [LARGE SCALE GENOMIC DNA]</scope>
    <source>
        <strain evidence="3 4">EB153</strain>
    </source>
</reference>
<dbReference type="OrthoDB" id="9815677at2"/>
<dbReference type="PANTHER" id="PTHR12598">
    <property type="entry name" value="COPPER HOMEOSTASIS PROTEIN CUTC"/>
    <property type="match status" value="1"/>
</dbReference>
<dbReference type="InterPro" id="IPR036822">
    <property type="entry name" value="CutC-like_dom_sf"/>
</dbReference>
<dbReference type="EMBL" id="RSDW01000001">
    <property type="protein sequence ID" value="RSL17101.1"/>
    <property type="molecule type" value="Genomic_DNA"/>
</dbReference>
<name>A0A3R9QB94_9BACT</name>
<comment type="caution">
    <text evidence="2">Once thought to be involved in copper homeostasis, experiments in E.coli have shown this is not the case.</text>
</comment>
<dbReference type="AlphaFoldDB" id="A0A3R9QB94"/>